<reference evidence="2 3" key="1">
    <citation type="submission" date="2019-09" db="EMBL/GenBank/DDBJ databases">
        <title>NBRP : Genome information of microbial organism related human and environment.</title>
        <authorList>
            <person name="Hattori M."/>
            <person name="Oshima K."/>
            <person name="Inaba H."/>
            <person name="Suda W."/>
            <person name="Sakamoto M."/>
            <person name="Iino T."/>
            <person name="Kitahara M."/>
            <person name="Oshida Y."/>
            <person name="Iida T."/>
            <person name="Kudo T."/>
            <person name="Itoh T."/>
            <person name="Ohkuma M."/>
        </authorList>
    </citation>
    <scope>NUCLEOTIDE SEQUENCE [LARGE SCALE GENOMIC DNA]</scope>
    <source>
        <strain evidence="2 3">Q-1</strain>
    </source>
</reference>
<evidence type="ECO:0000256" key="1">
    <source>
        <dbReference type="SAM" id="MobiDB-lite"/>
    </source>
</evidence>
<dbReference type="AlphaFoldDB" id="A0A5A7N3N3"/>
<feature type="region of interest" description="Disordered" evidence="1">
    <location>
        <begin position="72"/>
        <end position="107"/>
    </location>
</feature>
<evidence type="ECO:0000313" key="2">
    <source>
        <dbReference type="EMBL" id="GER02881.1"/>
    </source>
</evidence>
<organism evidence="2 3">
    <name type="scientific">Iodidimonas nitroreducens</name>
    <dbReference type="NCBI Taxonomy" id="1236968"/>
    <lineage>
        <taxon>Bacteria</taxon>
        <taxon>Pseudomonadati</taxon>
        <taxon>Pseudomonadota</taxon>
        <taxon>Alphaproteobacteria</taxon>
        <taxon>Iodidimonadales</taxon>
        <taxon>Iodidimonadaceae</taxon>
        <taxon>Iodidimonas</taxon>
    </lineage>
</organism>
<proteinExistence type="predicted"/>
<comment type="caution">
    <text evidence="2">The sequence shown here is derived from an EMBL/GenBank/DDBJ whole genome shotgun (WGS) entry which is preliminary data.</text>
</comment>
<name>A0A5A7N3N3_9PROT</name>
<dbReference type="Proteomes" id="UP000324996">
    <property type="component" value="Unassembled WGS sequence"/>
</dbReference>
<evidence type="ECO:0000313" key="3">
    <source>
        <dbReference type="Proteomes" id="UP000324996"/>
    </source>
</evidence>
<protein>
    <submittedName>
        <fullName evidence="2">Uncharacterized protein</fullName>
    </submittedName>
</protein>
<feature type="compositionally biased region" description="Basic residues" evidence="1">
    <location>
        <begin position="89"/>
        <end position="99"/>
    </location>
</feature>
<keyword evidence="3" id="KW-1185">Reference proteome</keyword>
<feature type="compositionally biased region" description="Basic and acidic residues" evidence="1">
    <location>
        <begin position="76"/>
        <end position="88"/>
    </location>
</feature>
<dbReference type="EMBL" id="BKCN01000002">
    <property type="protein sequence ID" value="GER02881.1"/>
    <property type="molecule type" value="Genomic_DNA"/>
</dbReference>
<sequence>MQIFKDLQYAGMGGNLIFSRPQGAVRTDNPTCQTQGKAMPHHPFSLKLMGNAAKANAPLDQNAMIAIMRPRAVDFISEKPKGREEEKKRREHQKRKKSGSAHGPGLL</sequence>
<accession>A0A5A7N3N3</accession>
<gene>
    <name evidence="2" type="ORF">JCM17846_05630</name>
</gene>